<dbReference type="AlphaFoldDB" id="A0A066ZSG2"/>
<evidence type="ECO:0008006" key="5">
    <source>
        <dbReference type="Google" id="ProtNLM"/>
    </source>
</evidence>
<gene>
    <name evidence="3" type="ORF">EI16_02420</name>
</gene>
<dbReference type="RefSeq" id="WP_029909030.1">
    <property type="nucleotide sequence ID" value="NZ_AP020335.1"/>
</dbReference>
<evidence type="ECO:0000256" key="1">
    <source>
        <dbReference type="SAM" id="MobiDB-lite"/>
    </source>
</evidence>
<keyword evidence="2" id="KW-0732">Signal</keyword>
<comment type="caution">
    <text evidence="3">The sequence shown here is derived from an EMBL/GenBank/DDBJ whole genome shotgun (WGS) entry which is preliminary data.</text>
</comment>
<proteinExistence type="predicted"/>
<dbReference type="Proteomes" id="UP000027341">
    <property type="component" value="Unassembled WGS sequence"/>
</dbReference>
<accession>A0A066ZSG2</accession>
<sequence>MKKWLVIPFLLFCCLPQAVNAEDNPDAPPKPKFKAPPPPPSGTQGTPDGVTLFGVALNGAVRDLINTQIKDIGGFAEARSTQREHNFDKYFPTFRKRELYYVEFHYTPDGQFYSAKEVFRPISTRFENKLTPIKTREVARQLAEKIGQPSRIERKSADGTPGYNAYIWDGKNLKITVDRVGSEIYGEVFVLYQMKINPYLVASY</sequence>
<keyword evidence="4" id="KW-1185">Reference proteome</keyword>
<evidence type="ECO:0000256" key="2">
    <source>
        <dbReference type="SAM" id="SignalP"/>
    </source>
</evidence>
<reference evidence="3 4" key="1">
    <citation type="submission" date="2014-04" db="EMBL/GenBank/DDBJ databases">
        <title>Draft genome sequence of Hydrogenovibrio marinus MH-110, a model organism for aerobic H2 metabolism.</title>
        <authorList>
            <person name="Cha H.J."/>
            <person name="Jo B.H."/>
            <person name="Hwang B.H."/>
        </authorList>
    </citation>
    <scope>NUCLEOTIDE SEQUENCE [LARGE SCALE GENOMIC DNA]</scope>
    <source>
        <strain evidence="3 4">MH-110</strain>
    </source>
</reference>
<name>A0A066ZSG2_HYDMR</name>
<evidence type="ECO:0000313" key="3">
    <source>
        <dbReference type="EMBL" id="KDN95179.1"/>
    </source>
</evidence>
<feature type="region of interest" description="Disordered" evidence="1">
    <location>
        <begin position="23"/>
        <end position="48"/>
    </location>
</feature>
<feature type="chain" id="PRO_5001632517" description="Lipoprotein SmpA/OmlA domain-containing protein" evidence="2">
    <location>
        <begin position="22"/>
        <end position="204"/>
    </location>
</feature>
<dbReference type="STRING" id="28885.EI16_02420"/>
<protein>
    <recommendedName>
        <fullName evidence="5">Lipoprotein SmpA/OmlA domain-containing protein</fullName>
    </recommendedName>
</protein>
<dbReference type="EMBL" id="JMIU01000001">
    <property type="protein sequence ID" value="KDN95179.1"/>
    <property type="molecule type" value="Genomic_DNA"/>
</dbReference>
<feature type="compositionally biased region" description="Pro residues" evidence="1">
    <location>
        <begin position="26"/>
        <end position="41"/>
    </location>
</feature>
<evidence type="ECO:0000313" key="4">
    <source>
        <dbReference type="Proteomes" id="UP000027341"/>
    </source>
</evidence>
<organism evidence="3 4">
    <name type="scientific">Hydrogenovibrio marinus</name>
    <dbReference type="NCBI Taxonomy" id="28885"/>
    <lineage>
        <taxon>Bacteria</taxon>
        <taxon>Pseudomonadati</taxon>
        <taxon>Pseudomonadota</taxon>
        <taxon>Gammaproteobacteria</taxon>
        <taxon>Thiotrichales</taxon>
        <taxon>Piscirickettsiaceae</taxon>
        <taxon>Hydrogenovibrio</taxon>
    </lineage>
</organism>
<feature type="signal peptide" evidence="2">
    <location>
        <begin position="1"/>
        <end position="21"/>
    </location>
</feature>